<dbReference type="AlphaFoldDB" id="A0A0B2UQI9"/>
<evidence type="ECO:0000313" key="2">
    <source>
        <dbReference type="EMBL" id="KHN71509.1"/>
    </source>
</evidence>
<dbReference type="InterPro" id="IPR012340">
    <property type="entry name" value="NA-bd_OB-fold"/>
</dbReference>
<comment type="caution">
    <text evidence="2">The sequence shown here is derived from an EMBL/GenBank/DDBJ whole genome shotgun (WGS) entry which is preliminary data.</text>
</comment>
<dbReference type="OrthoDB" id="200924at2759"/>
<dbReference type="Pfam" id="PF03919">
    <property type="entry name" value="mRNA_cap_C"/>
    <property type="match status" value="1"/>
</dbReference>
<name>A0A0B2UQI9_TOXCA</name>
<organism evidence="2 3">
    <name type="scientific">Toxocara canis</name>
    <name type="common">Canine roundworm</name>
    <dbReference type="NCBI Taxonomy" id="6265"/>
    <lineage>
        <taxon>Eukaryota</taxon>
        <taxon>Metazoa</taxon>
        <taxon>Ecdysozoa</taxon>
        <taxon>Nematoda</taxon>
        <taxon>Chromadorea</taxon>
        <taxon>Rhabditida</taxon>
        <taxon>Spirurina</taxon>
        <taxon>Ascaridomorpha</taxon>
        <taxon>Ascaridoidea</taxon>
        <taxon>Toxocaridae</taxon>
        <taxon>Toxocara</taxon>
    </lineage>
</organism>
<feature type="domain" description="mRNA capping enzyme C-terminal" evidence="1">
    <location>
        <begin position="31"/>
        <end position="69"/>
    </location>
</feature>
<dbReference type="Gene3D" id="2.40.50.140">
    <property type="entry name" value="Nucleic acid-binding proteins"/>
    <property type="match status" value="1"/>
</dbReference>
<dbReference type="EMBL" id="JPKZ01021976">
    <property type="protein sequence ID" value="KHN71509.1"/>
    <property type="molecule type" value="Genomic_DNA"/>
</dbReference>
<dbReference type="SUPFAM" id="SSF50249">
    <property type="entry name" value="Nucleic acid-binding proteins"/>
    <property type="match status" value="1"/>
</dbReference>
<evidence type="ECO:0000259" key="1">
    <source>
        <dbReference type="Pfam" id="PF03919"/>
    </source>
</evidence>
<sequence length="100" mass="11596">MEQGKGNLGKLKVGSREPEESHEWKTCGKWNGKWVFMRERTDKSLPNSLNTARAVYNSMIYPIDRNVLIDFVEQFCLRNRALKRHGDVQHGGPDIKHSRT</sequence>
<evidence type="ECO:0000313" key="3">
    <source>
        <dbReference type="Proteomes" id="UP000031036"/>
    </source>
</evidence>
<accession>A0A0B2UQI9</accession>
<dbReference type="InterPro" id="IPR013846">
    <property type="entry name" value="mRNA_cap_enzyme_C"/>
</dbReference>
<protein>
    <submittedName>
        <fullName evidence="2">mRNA-capping enzyme</fullName>
    </submittedName>
</protein>
<proteinExistence type="predicted"/>
<dbReference type="Proteomes" id="UP000031036">
    <property type="component" value="Unassembled WGS sequence"/>
</dbReference>
<gene>
    <name evidence="2" type="primary">RNGTT</name>
    <name evidence="2" type="ORF">Tcan_02208</name>
</gene>
<reference evidence="2 3" key="1">
    <citation type="submission" date="2014-11" db="EMBL/GenBank/DDBJ databases">
        <title>Genetic blueprint of the zoonotic pathogen Toxocara canis.</title>
        <authorList>
            <person name="Zhu X.-Q."/>
            <person name="Korhonen P.K."/>
            <person name="Cai H."/>
            <person name="Young N.D."/>
            <person name="Nejsum P."/>
            <person name="von Samson-Himmelstjerna G."/>
            <person name="Boag P.R."/>
            <person name="Tan P."/>
            <person name="Li Q."/>
            <person name="Min J."/>
            <person name="Yang Y."/>
            <person name="Wang X."/>
            <person name="Fang X."/>
            <person name="Hall R.S."/>
            <person name="Hofmann A."/>
            <person name="Sternberg P.W."/>
            <person name="Jex A.R."/>
            <person name="Gasser R.B."/>
        </authorList>
    </citation>
    <scope>NUCLEOTIDE SEQUENCE [LARGE SCALE GENOMIC DNA]</scope>
    <source>
        <strain evidence="2">PN_DK_2014</strain>
    </source>
</reference>
<dbReference type="STRING" id="6265.A0A0B2UQI9"/>
<keyword evidence="3" id="KW-1185">Reference proteome</keyword>